<comment type="cofactor">
    <cofactor evidence="1">
        <name>Mg(2+)</name>
        <dbReference type="ChEBI" id="CHEBI:18420"/>
    </cofactor>
</comment>
<keyword evidence="3" id="KW-0460">Magnesium</keyword>
<comment type="caution">
    <text evidence="7">The sequence shown here is derived from an EMBL/GenBank/DDBJ whole genome shotgun (WGS) entry which is preliminary data.</text>
</comment>
<keyword evidence="8" id="KW-1185">Reference proteome</keyword>
<evidence type="ECO:0000313" key="8">
    <source>
        <dbReference type="Proteomes" id="UP000233551"/>
    </source>
</evidence>
<evidence type="ECO:0000259" key="5">
    <source>
        <dbReference type="Pfam" id="PF01397"/>
    </source>
</evidence>
<keyword evidence="2" id="KW-0479">Metal-binding</keyword>
<dbReference type="AlphaFoldDB" id="A0A2I0IQ70"/>
<keyword evidence="4" id="KW-0456">Lyase</keyword>
<dbReference type="InterPro" id="IPR001906">
    <property type="entry name" value="Terpene_synth_N"/>
</dbReference>
<evidence type="ECO:0000256" key="4">
    <source>
        <dbReference type="ARBA" id="ARBA00023239"/>
    </source>
</evidence>
<dbReference type="Gene3D" id="1.50.10.130">
    <property type="entry name" value="Terpene synthase, N-terminal domain"/>
    <property type="match status" value="1"/>
</dbReference>
<evidence type="ECO:0000256" key="1">
    <source>
        <dbReference type="ARBA" id="ARBA00001946"/>
    </source>
</evidence>
<proteinExistence type="predicted"/>
<dbReference type="Gene3D" id="1.10.600.10">
    <property type="entry name" value="Farnesyl Diphosphate Synthase"/>
    <property type="match status" value="1"/>
</dbReference>
<dbReference type="EMBL" id="PGOL01002669">
    <property type="protein sequence ID" value="PKI46154.1"/>
    <property type="molecule type" value="Genomic_DNA"/>
</dbReference>
<dbReference type="GO" id="GO:0010333">
    <property type="term" value="F:terpene synthase activity"/>
    <property type="evidence" value="ECO:0007669"/>
    <property type="project" value="InterPro"/>
</dbReference>
<dbReference type="InterPro" id="IPR050148">
    <property type="entry name" value="Terpene_synthase-like"/>
</dbReference>
<dbReference type="GO" id="GO:0000287">
    <property type="term" value="F:magnesium ion binding"/>
    <property type="evidence" value="ECO:0007669"/>
    <property type="project" value="InterPro"/>
</dbReference>
<feature type="domain" description="Terpene synthase metal-binding" evidence="6">
    <location>
        <begin position="180"/>
        <end position="235"/>
    </location>
</feature>
<name>A0A2I0IQ70_PUNGR</name>
<evidence type="ECO:0000259" key="6">
    <source>
        <dbReference type="Pfam" id="PF03936"/>
    </source>
</evidence>
<organism evidence="7 8">
    <name type="scientific">Punica granatum</name>
    <name type="common">Pomegranate</name>
    <dbReference type="NCBI Taxonomy" id="22663"/>
    <lineage>
        <taxon>Eukaryota</taxon>
        <taxon>Viridiplantae</taxon>
        <taxon>Streptophyta</taxon>
        <taxon>Embryophyta</taxon>
        <taxon>Tracheophyta</taxon>
        <taxon>Spermatophyta</taxon>
        <taxon>Magnoliopsida</taxon>
        <taxon>eudicotyledons</taxon>
        <taxon>Gunneridae</taxon>
        <taxon>Pentapetalae</taxon>
        <taxon>rosids</taxon>
        <taxon>malvids</taxon>
        <taxon>Myrtales</taxon>
        <taxon>Lythraceae</taxon>
        <taxon>Punica</taxon>
    </lineage>
</organism>
<dbReference type="Pfam" id="PF03936">
    <property type="entry name" value="Terpene_synth_C"/>
    <property type="match status" value="1"/>
</dbReference>
<dbReference type="Pfam" id="PF01397">
    <property type="entry name" value="Terpene_synth"/>
    <property type="match status" value="1"/>
</dbReference>
<gene>
    <name evidence="7" type="ORF">CRG98_033412</name>
</gene>
<dbReference type="Proteomes" id="UP000233551">
    <property type="component" value="Unassembled WGS sequence"/>
</dbReference>
<accession>A0A2I0IQ70</accession>
<evidence type="ECO:0000256" key="3">
    <source>
        <dbReference type="ARBA" id="ARBA00022842"/>
    </source>
</evidence>
<reference evidence="7 8" key="1">
    <citation type="submission" date="2017-11" db="EMBL/GenBank/DDBJ databases">
        <title>De-novo sequencing of pomegranate (Punica granatum L.) genome.</title>
        <authorList>
            <person name="Akparov Z."/>
            <person name="Amiraslanov A."/>
            <person name="Hajiyeva S."/>
            <person name="Abbasov M."/>
            <person name="Kaur K."/>
            <person name="Hamwieh A."/>
            <person name="Solovyev V."/>
            <person name="Salamov A."/>
            <person name="Braich B."/>
            <person name="Kosarev P."/>
            <person name="Mahmoud A."/>
            <person name="Hajiyev E."/>
            <person name="Babayeva S."/>
            <person name="Izzatullayeva V."/>
            <person name="Mammadov A."/>
            <person name="Mammadov A."/>
            <person name="Sharifova S."/>
            <person name="Ojaghi J."/>
            <person name="Eynullazada K."/>
            <person name="Bayramov B."/>
            <person name="Abdulazimova A."/>
            <person name="Shahmuradov I."/>
        </authorList>
    </citation>
    <scope>NUCLEOTIDE SEQUENCE [LARGE SCALE GENOMIC DNA]</scope>
    <source>
        <strain evidence="8">cv. AG2017</strain>
        <tissue evidence="7">Leaf</tissue>
    </source>
</reference>
<feature type="domain" description="Terpene synthase N-terminal" evidence="5">
    <location>
        <begin position="31"/>
        <end position="93"/>
    </location>
</feature>
<protein>
    <recommendedName>
        <fullName evidence="9">Terpene synthase N-terminal domain-containing protein</fullName>
    </recommendedName>
</protein>
<dbReference type="InterPro" id="IPR008949">
    <property type="entry name" value="Isoprenoid_synthase_dom_sf"/>
</dbReference>
<dbReference type="PANTHER" id="PTHR31225">
    <property type="entry name" value="OS04G0344100 PROTEIN-RELATED"/>
    <property type="match status" value="1"/>
</dbReference>
<evidence type="ECO:0008006" key="9">
    <source>
        <dbReference type="Google" id="ProtNLM"/>
    </source>
</evidence>
<dbReference type="InterPro" id="IPR008930">
    <property type="entry name" value="Terpenoid_cyclase/PrenylTrfase"/>
</dbReference>
<dbReference type="STRING" id="22663.A0A2I0IQ70"/>
<evidence type="ECO:0000256" key="2">
    <source>
        <dbReference type="ARBA" id="ARBA00022723"/>
    </source>
</evidence>
<evidence type="ECO:0000313" key="7">
    <source>
        <dbReference type="EMBL" id="PKI46154.1"/>
    </source>
</evidence>
<dbReference type="InterPro" id="IPR005630">
    <property type="entry name" value="Terpene_synthase_metal-bd"/>
</dbReference>
<dbReference type="PANTHER" id="PTHR31225:SF221">
    <property type="entry name" value="(-)-GERMACRENE D SYNTHASE"/>
    <property type="match status" value="1"/>
</dbReference>
<sequence length="235" mass="26980">MTRCKHIVFSTLLQMNHDNVEQRFSEIEGGDIFNKFKDTSIGGFKESIITDMRGLLSLYEASHLRVQGEDVLEEALAFTRTHLERFVKETSNVHDDRNSNETSLASQESHALKQCLRKGLTRVEARQYISIYEEEVSLNEVLLSLAKLGFNSLQKQHQKELNDISSAVLPKVVEKAGHWKKAPFVRDRAIECYFWILGVYFEPQCLCARDIPTKVILLTSNMDDVYDVYGTTEEL</sequence>
<dbReference type="GO" id="GO:0016114">
    <property type="term" value="P:terpenoid biosynthetic process"/>
    <property type="evidence" value="ECO:0007669"/>
    <property type="project" value="InterPro"/>
</dbReference>
<dbReference type="SUPFAM" id="SSF48239">
    <property type="entry name" value="Terpenoid cyclases/Protein prenyltransferases"/>
    <property type="match status" value="1"/>
</dbReference>
<dbReference type="InterPro" id="IPR036965">
    <property type="entry name" value="Terpene_synth_N_sf"/>
</dbReference>
<dbReference type="SUPFAM" id="SSF48576">
    <property type="entry name" value="Terpenoid synthases"/>
    <property type="match status" value="1"/>
</dbReference>